<comment type="caution">
    <text evidence="3">The sequence shown here is derived from an EMBL/GenBank/DDBJ whole genome shotgun (WGS) entry which is preliminary data.</text>
</comment>
<dbReference type="PANTHER" id="PTHR35176:SF6">
    <property type="entry name" value="HEME OXYGENASE HI_0854-RELATED"/>
    <property type="match status" value="1"/>
</dbReference>
<dbReference type="NCBIfam" id="TIGR03618">
    <property type="entry name" value="Rv1155_F420"/>
    <property type="match status" value="1"/>
</dbReference>
<evidence type="ECO:0000259" key="2">
    <source>
        <dbReference type="Pfam" id="PF01243"/>
    </source>
</evidence>
<dbReference type="PANTHER" id="PTHR35176">
    <property type="entry name" value="HEME OXYGENASE HI_0854-RELATED"/>
    <property type="match status" value="1"/>
</dbReference>
<evidence type="ECO:0000313" key="4">
    <source>
        <dbReference type="Proteomes" id="UP000707731"/>
    </source>
</evidence>
<dbReference type="Gene3D" id="2.30.110.10">
    <property type="entry name" value="Electron Transport, Fmn-binding Protein, Chain A"/>
    <property type="match status" value="1"/>
</dbReference>
<organism evidence="3 4">
    <name type="scientific">Nocardia higoensis</name>
    <dbReference type="NCBI Taxonomy" id="228599"/>
    <lineage>
        <taxon>Bacteria</taxon>
        <taxon>Bacillati</taxon>
        <taxon>Actinomycetota</taxon>
        <taxon>Actinomycetes</taxon>
        <taxon>Mycobacteriales</taxon>
        <taxon>Nocardiaceae</taxon>
        <taxon>Nocardia</taxon>
    </lineage>
</organism>
<evidence type="ECO:0000256" key="1">
    <source>
        <dbReference type="ARBA" id="ARBA00023002"/>
    </source>
</evidence>
<dbReference type="InterPro" id="IPR019920">
    <property type="entry name" value="F420-binding_dom_put"/>
</dbReference>
<protein>
    <submittedName>
        <fullName evidence="3">PPOX class F420-dependent oxidoreductase</fullName>
    </submittedName>
</protein>
<dbReference type="SUPFAM" id="SSF50475">
    <property type="entry name" value="FMN-binding split barrel"/>
    <property type="match status" value="1"/>
</dbReference>
<reference evidence="3 4" key="1">
    <citation type="submission" date="2020-10" db="EMBL/GenBank/DDBJ databases">
        <title>Identification of Nocardia species via Next-generation sequencing and recognition of intraspecies genetic diversity.</title>
        <authorList>
            <person name="Li P."/>
            <person name="Li P."/>
            <person name="Lu B."/>
        </authorList>
    </citation>
    <scope>NUCLEOTIDE SEQUENCE [LARGE SCALE GENOMIC DNA]</scope>
    <source>
        <strain evidence="3 4">BJ06-0143</strain>
    </source>
</reference>
<dbReference type="InterPro" id="IPR012349">
    <property type="entry name" value="Split_barrel_FMN-bd"/>
</dbReference>
<proteinExistence type="predicted"/>
<accession>A0ABS0D9G7</accession>
<dbReference type="Proteomes" id="UP000707731">
    <property type="component" value="Unassembled WGS sequence"/>
</dbReference>
<feature type="domain" description="Pyridoxamine 5'-phosphate oxidase N-terminal" evidence="2">
    <location>
        <begin position="13"/>
        <end position="157"/>
    </location>
</feature>
<dbReference type="RefSeq" id="WP_195001471.1">
    <property type="nucleotide sequence ID" value="NZ_JADLQN010000001.1"/>
</dbReference>
<keyword evidence="4" id="KW-1185">Reference proteome</keyword>
<dbReference type="EMBL" id="JADLQN010000001">
    <property type="protein sequence ID" value="MBF6354770.1"/>
    <property type="molecule type" value="Genomic_DNA"/>
</dbReference>
<evidence type="ECO:0000313" key="3">
    <source>
        <dbReference type="EMBL" id="MBF6354770.1"/>
    </source>
</evidence>
<sequence length="178" mass="19533">MGVNQRAQIVMADAEVAEFLENSRIATLATIGPGGAPHLIAMWYALIGGEREADGSVRTLPELWFETKAKSQKVVNLRRDSRITCMVEAGHTYDQLRGVSLEGTAEIVEDPDAIWRVGVSVWERYTGPYSEEVAPLVANMLHKRVAVRVVPTRIRSWDHRKLGLPAMPLGGSTAAGLE</sequence>
<dbReference type="InterPro" id="IPR052019">
    <property type="entry name" value="F420H2_bilvrd_red/Heme_oxyg"/>
</dbReference>
<dbReference type="InterPro" id="IPR011576">
    <property type="entry name" value="Pyridox_Oxase_N"/>
</dbReference>
<name>A0ABS0D9G7_9NOCA</name>
<gene>
    <name evidence="3" type="ORF">IU449_09465</name>
</gene>
<keyword evidence="1" id="KW-0560">Oxidoreductase</keyword>
<dbReference type="Pfam" id="PF01243">
    <property type="entry name" value="PNPOx_N"/>
    <property type="match status" value="1"/>
</dbReference>